<dbReference type="PANTHER" id="PTHR22762:SF133">
    <property type="entry name" value="P-TYPE DOMAIN-CONTAINING PROTEIN"/>
    <property type="match status" value="1"/>
</dbReference>
<sequence length="55" mass="6117">MDYIPLHVRGGVIYPTQEPALNTVLSRQNPLGLIVALDDNNRSEGILYYDDGESL</sequence>
<keyword evidence="2" id="KW-1185">Reference proteome</keyword>
<organism evidence="1 2">
    <name type="scientific">Allacma fusca</name>
    <dbReference type="NCBI Taxonomy" id="39272"/>
    <lineage>
        <taxon>Eukaryota</taxon>
        <taxon>Metazoa</taxon>
        <taxon>Ecdysozoa</taxon>
        <taxon>Arthropoda</taxon>
        <taxon>Hexapoda</taxon>
        <taxon>Collembola</taxon>
        <taxon>Symphypleona</taxon>
        <taxon>Sminthuridae</taxon>
        <taxon>Allacma</taxon>
    </lineage>
</organism>
<protein>
    <submittedName>
        <fullName evidence="1">Uncharacterized protein</fullName>
    </submittedName>
</protein>
<dbReference type="PANTHER" id="PTHR22762">
    <property type="entry name" value="ALPHA-GLUCOSIDASE"/>
    <property type="match status" value="1"/>
</dbReference>
<feature type="non-terminal residue" evidence="1">
    <location>
        <position position="55"/>
    </location>
</feature>
<dbReference type="GO" id="GO:0004558">
    <property type="term" value="F:alpha-1,4-glucosidase activity"/>
    <property type="evidence" value="ECO:0007669"/>
    <property type="project" value="TreeGrafter"/>
</dbReference>
<reference evidence="1" key="1">
    <citation type="submission" date="2021-06" db="EMBL/GenBank/DDBJ databases">
        <authorList>
            <person name="Hodson N. C."/>
            <person name="Mongue J. A."/>
            <person name="Jaron S. K."/>
        </authorList>
    </citation>
    <scope>NUCLEOTIDE SEQUENCE</scope>
</reference>
<dbReference type="AlphaFoldDB" id="A0A8J2JUS8"/>
<name>A0A8J2JUS8_9HEXA</name>
<gene>
    <name evidence="1" type="ORF">AFUS01_LOCUS14645</name>
</gene>
<dbReference type="EMBL" id="CAJVCH010125750">
    <property type="protein sequence ID" value="CAG7725698.1"/>
    <property type="molecule type" value="Genomic_DNA"/>
</dbReference>
<comment type="caution">
    <text evidence="1">The sequence shown here is derived from an EMBL/GenBank/DDBJ whole genome shotgun (WGS) entry which is preliminary data.</text>
</comment>
<accession>A0A8J2JUS8</accession>
<evidence type="ECO:0000313" key="1">
    <source>
        <dbReference type="EMBL" id="CAG7725698.1"/>
    </source>
</evidence>
<proteinExistence type="predicted"/>
<dbReference type="Proteomes" id="UP000708208">
    <property type="component" value="Unassembled WGS sequence"/>
</dbReference>
<dbReference type="OrthoDB" id="1334205at2759"/>
<evidence type="ECO:0000313" key="2">
    <source>
        <dbReference type="Proteomes" id="UP000708208"/>
    </source>
</evidence>